<dbReference type="EMBL" id="JAUYVI010000004">
    <property type="protein sequence ID" value="MDQ7249061.1"/>
    <property type="molecule type" value="Genomic_DNA"/>
</dbReference>
<organism evidence="1 2">
    <name type="scientific">Dongia sedimenti</name>
    <dbReference type="NCBI Taxonomy" id="3064282"/>
    <lineage>
        <taxon>Bacteria</taxon>
        <taxon>Pseudomonadati</taxon>
        <taxon>Pseudomonadota</taxon>
        <taxon>Alphaproteobacteria</taxon>
        <taxon>Rhodospirillales</taxon>
        <taxon>Dongiaceae</taxon>
        <taxon>Dongia</taxon>
    </lineage>
</organism>
<proteinExistence type="predicted"/>
<name>A0ABU0YMV5_9PROT</name>
<evidence type="ECO:0000313" key="1">
    <source>
        <dbReference type="EMBL" id="MDQ7249061.1"/>
    </source>
</evidence>
<dbReference type="Proteomes" id="UP001230156">
    <property type="component" value="Unassembled WGS sequence"/>
</dbReference>
<gene>
    <name evidence="1" type="ORF">Q8A70_15345</name>
</gene>
<protein>
    <submittedName>
        <fullName evidence="1">Uncharacterized protein</fullName>
    </submittedName>
</protein>
<comment type="caution">
    <text evidence="1">The sequence shown here is derived from an EMBL/GenBank/DDBJ whole genome shotgun (WGS) entry which is preliminary data.</text>
</comment>
<evidence type="ECO:0000313" key="2">
    <source>
        <dbReference type="Proteomes" id="UP001230156"/>
    </source>
</evidence>
<keyword evidence="2" id="KW-1185">Reference proteome</keyword>
<reference evidence="2" key="1">
    <citation type="submission" date="2023-08" db="EMBL/GenBank/DDBJ databases">
        <title>Rhodospirillaceae gen. nov., a novel taxon isolated from the Yangtze River Yuezi River estuary sludge.</title>
        <authorList>
            <person name="Ruan L."/>
        </authorList>
    </citation>
    <scope>NUCLEOTIDE SEQUENCE [LARGE SCALE GENOMIC DNA]</scope>
    <source>
        <strain evidence="2">R-7</strain>
    </source>
</reference>
<sequence length="247" mass="28648">MPKFEGMQPQDYGVLYDRFKASVSRYDCGKYCAPLNNGEPVCCTTSHAIPIMDKTEFKLLETRSDLWHKFKITNAADRDLLSDMHKSCMAAECKGPAHCERDNRSFACRAFPFYPYITKEDKVVGLATYWTFEDRCWLMSNMQVVEADFIKEFIIAYEMVFEKDSYERKVMREQSANHRRRFSRLNRIIPLIGREGGFFKVMPNSHGEIRPARIEEFKKQGPFGSERAYQKAIKEAGGTAIERSPLV</sequence>
<accession>A0ABU0YMV5</accession>
<dbReference type="RefSeq" id="WP_379956614.1">
    <property type="nucleotide sequence ID" value="NZ_JAUYVI010000004.1"/>
</dbReference>